<dbReference type="NCBIfam" id="TIGR04353">
    <property type="entry name" value="PqqD_rel_X"/>
    <property type="match status" value="1"/>
</dbReference>
<reference evidence="1 2" key="1">
    <citation type="submission" date="2020-10" db="EMBL/GenBank/DDBJ databases">
        <title>Connecting structure to function with the recovery of over 1000 high-quality activated sludge metagenome-assembled genomes encoding full-length rRNA genes using long-read sequencing.</title>
        <authorList>
            <person name="Singleton C.M."/>
            <person name="Petriglieri F."/>
            <person name="Kristensen J.M."/>
            <person name="Kirkegaard R.H."/>
            <person name="Michaelsen T.Y."/>
            <person name="Andersen M.H."/>
            <person name="Karst S.M."/>
            <person name="Dueholm M.S."/>
            <person name="Nielsen P.H."/>
            <person name="Albertsen M."/>
        </authorList>
    </citation>
    <scope>NUCLEOTIDE SEQUENCE [LARGE SCALE GENOMIC DNA]</scope>
    <source>
        <strain evidence="1">EsbW_18-Q3-R4-48_BATAC.285</strain>
    </source>
</reference>
<evidence type="ECO:0000313" key="2">
    <source>
        <dbReference type="Proteomes" id="UP000697998"/>
    </source>
</evidence>
<name>A0A935PWL8_9PROT</name>
<organism evidence="1 2">
    <name type="scientific">Candidatus Accumulibacter proximus</name>
    <dbReference type="NCBI Taxonomy" id="2954385"/>
    <lineage>
        <taxon>Bacteria</taxon>
        <taxon>Pseudomonadati</taxon>
        <taxon>Pseudomonadota</taxon>
        <taxon>Betaproteobacteria</taxon>
        <taxon>Candidatus Accumulibacter</taxon>
    </lineage>
</organism>
<dbReference type="InterPro" id="IPR027599">
    <property type="entry name" value="PqqD-rel_X"/>
</dbReference>
<comment type="caution">
    <text evidence="1">The sequence shown here is derived from an EMBL/GenBank/DDBJ whole genome shotgun (WGS) entry which is preliminary data.</text>
</comment>
<dbReference type="Proteomes" id="UP000697998">
    <property type="component" value="Unassembled WGS sequence"/>
</dbReference>
<gene>
    <name evidence="1" type="ORF">IPJ27_04410</name>
</gene>
<dbReference type="AlphaFoldDB" id="A0A935PWL8"/>
<accession>A0A935PWL8</accession>
<proteinExistence type="predicted"/>
<dbReference type="EMBL" id="JADJMH010000002">
    <property type="protein sequence ID" value="MBK7674052.1"/>
    <property type="molecule type" value="Genomic_DNA"/>
</dbReference>
<evidence type="ECO:0000313" key="1">
    <source>
        <dbReference type="EMBL" id="MBK7674052.1"/>
    </source>
</evidence>
<sequence length="120" mass="12846">MPAGGSGGRDNSEGFGITSSSARYLSKTQAGRSLLGECWDDVYILYQTSSAETHVFNETTVLILRSLEKGPLSAEALKQLTEDSLGINQGELGADQFEFATTRLEELGLIEDSDVAIAVQ</sequence>
<protein>
    <submittedName>
        <fullName evidence="1">HPr-rel-A system PqqD family peptide chaperone</fullName>
    </submittedName>
</protein>